<dbReference type="InterPro" id="IPR027417">
    <property type="entry name" value="P-loop_NTPase"/>
</dbReference>
<accession>A0A2T9ZIF4</accession>
<evidence type="ECO:0000256" key="2">
    <source>
        <dbReference type="ARBA" id="ARBA00023134"/>
    </source>
</evidence>
<keyword evidence="1 3" id="KW-0547">Nucleotide-binding</keyword>
<proteinExistence type="inferred from homology"/>
<organism evidence="6 7">
    <name type="scientific">Smittium megazygosporum</name>
    <dbReference type="NCBI Taxonomy" id="133381"/>
    <lineage>
        <taxon>Eukaryota</taxon>
        <taxon>Fungi</taxon>
        <taxon>Fungi incertae sedis</taxon>
        <taxon>Zoopagomycota</taxon>
        <taxon>Kickxellomycotina</taxon>
        <taxon>Harpellomycetes</taxon>
        <taxon>Harpellales</taxon>
        <taxon>Legeriomycetaceae</taxon>
        <taxon>Smittium</taxon>
    </lineage>
</organism>
<dbReference type="GO" id="GO:0005743">
    <property type="term" value="C:mitochondrial inner membrane"/>
    <property type="evidence" value="ECO:0007669"/>
    <property type="project" value="UniProtKB-SubCell"/>
</dbReference>
<reference evidence="6 7" key="1">
    <citation type="journal article" date="2018" name="MBio">
        <title>Comparative Genomics Reveals the Core Gene Toolbox for the Fungus-Insect Symbiosis.</title>
        <authorList>
            <person name="Wang Y."/>
            <person name="Stata M."/>
            <person name="Wang W."/>
            <person name="Stajich J.E."/>
            <person name="White M.M."/>
            <person name="Moncalvo J.M."/>
        </authorList>
    </citation>
    <scope>NUCLEOTIDE SEQUENCE [LARGE SCALE GENOMIC DNA]</scope>
    <source>
        <strain evidence="6 7">SC-DP-2</strain>
    </source>
</reference>
<dbReference type="EMBL" id="MBFS01000129">
    <property type="protein sequence ID" value="PVV04393.1"/>
    <property type="molecule type" value="Genomic_DNA"/>
</dbReference>
<dbReference type="Pfam" id="PF01926">
    <property type="entry name" value="MMR_HSR1"/>
    <property type="match status" value="1"/>
</dbReference>
<keyword evidence="3" id="KW-0496">Mitochondrion</keyword>
<sequence length="341" mass="38632">MSVISKFRTSFDFSIPIHWHPGHMSKSLMKMKQMINDIDLFIEIRDSRIPISSINSEFEKMIGDKKRIVVYSRQDLAPTESQSQLEKSLKTLGYDDFCFMNCKSLIDTDRLLNRIKKNELKSAYGIKRSSAMVVGMPNVGKSTLLNSLRKAGVNKGKASKAGATPGLTKSLASSVRILEYPELFLYDTPGVMPPFNPNPISTLKFALTGGIKDNLLEYEIIADYLLFRLNNSGSTEYVTQLGLQEPTDNINELLTHVCHKIGALHKGGIPDYPTAARFFVSQYRYAKYGLFCLDDVSVEGIQKQLDEMNDPSKISKNQLKKEHKKKLKERSLERYKRKMGI</sequence>
<evidence type="ECO:0000313" key="6">
    <source>
        <dbReference type="EMBL" id="PVV04393.1"/>
    </source>
</evidence>
<protein>
    <recommendedName>
        <fullName evidence="3">Mitochondrial GTPase 1</fullName>
    </recommendedName>
</protein>
<comment type="caution">
    <text evidence="6">The sequence shown here is derived from an EMBL/GenBank/DDBJ whole genome shotgun (WGS) entry which is preliminary data.</text>
</comment>
<comment type="function">
    <text evidence="3">Mitochondrial GTPase involved in assembly of the large ribosomal subunit. Plays a role in expression of the mitochondrial translational machinery.</text>
</comment>
<name>A0A2T9ZIF4_9FUNG</name>
<dbReference type="PIRSF" id="PIRSF006230">
    <property type="entry name" value="MG442"/>
    <property type="match status" value="1"/>
</dbReference>
<dbReference type="CDD" id="cd01856">
    <property type="entry name" value="YlqF"/>
    <property type="match status" value="1"/>
</dbReference>
<evidence type="ECO:0000259" key="5">
    <source>
        <dbReference type="PROSITE" id="PS51721"/>
    </source>
</evidence>
<comment type="similarity">
    <text evidence="3">Belongs to the TRAFAC class YlqF/YawG GTPase family. MTG1 subfamily.</text>
</comment>
<dbReference type="InterPro" id="IPR016478">
    <property type="entry name" value="GTPase_MTG1"/>
</dbReference>
<dbReference type="GO" id="GO:0032543">
    <property type="term" value="P:mitochondrial translation"/>
    <property type="evidence" value="ECO:0007669"/>
    <property type="project" value="TreeGrafter"/>
</dbReference>
<dbReference type="InterPro" id="IPR030378">
    <property type="entry name" value="G_CP_dom"/>
</dbReference>
<dbReference type="PROSITE" id="PS51721">
    <property type="entry name" value="G_CP"/>
    <property type="match status" value="1"/>
</dbReference>
<dbReference type="InterPro" id="IPR023179">
    <property type="entry name" value="GTP-bd_ortho_bundle_sf"/>
</dbReference>
<keyword evidence="7" id="KW-1185">Reference proteome</keyword>
<dbReference type="AlphaFoldDB" id="A0A2T9ZIF4"/>
<dbReference type="PANTHER" id="PTHR45782:SF4">
    <property type="entry name" value="MITOCHONDRIAL RIBOSOME-ASSOCIATED GTPASE 1"/>
    <property type="match status" value="1"/>
</dbReference>
<feature type="domain" description="CP-type G" evidence="5">
    <location>
        <begin position="25"/>
        <end position="194"/>
    </location>
</feature>
<feature type="binding site" evidence="4">
    <location>
        <position position="190"/>
    </location>
    <ligand>
        <name>GTP</name>
        <dbReference type="ChEBI" id="CHEBI:37565"/>
    </ligand>
</feature>
<dbReference type="Gene3D" id="3.40.50.300">
    <property type="entry name" value="P-loop containing nucleotide triphosphate hydrolases"/>
    <property type="match status" value="1"/>
</dbReference>
<dbReference type="Proteomes" id="UP000245609">
    <property type="component" value="Unassembled WGS sequence"/>
</dbReference>
<dbReference type="PANTHER" id="PTHR45782">
    <property type="entry name" value="MITOCHONDRIAL RIBOSOME-ASSOCIATED GTPASE 1"/>
    <property type="match status" value="1"/>
</dbReference>
<evidence type="ECO:0000256" key="3">
    <source>
        <dbReference type="PIRNR" id="PIRNR006230"/>
    </source>
</evidence>
<feature type="binding site" evidence="4">
    <location>
        <begin position="138"/>
        <end position="143"/>
    </location>
    <ligand>
        <name>GTP</name>
        <dbReference type="ChEBI" id="CHEBI:37565"/>
    </ligand>
</feature>
<dbReference type="GO" id="GO:0003924">
    <property type="term" value="F:GTPase activity"/>
    <property type="evidence" value="ECO:0007669"/>
    <property type="project" value="TreeGrafter"/>
</dbReference>
<dbReference type="SUPFAM" id="SSF52540">
    <property type="entry name" value="P-loop containing nucleoside triphosphate hydrolases"/>
    <property type="match status" value="1"/>
</dbReference>
<gene>
    <name evidence="6" type="ORF">BB560_001103</name>
</gene>
<evidence type="ECO:0000256" key="1">
    <source>
        <dbReference type="ARBA" id="ARBA00022741"/>
    </source>
</evidence>
<dbReference type="GO" id="GO:0005525">
    <property type="term" value="F:GTP binding"/>
    <property type="evidence" value="ECO:0007669"/>
    <property type="project" value="UniProtKB-KW"/>
</dbReference>
<dbReference type="OrthoDB" id="269151at2759"/>
<evidence type="ECO:0000313" key="7">
    <source>
        <dbReference type="Proteomes" id="UP000245609"/>
    </source>
</evidence>
<dbReference type="InterPro" id="IPR006073">
    <property type="entry name" value="GTP-bd"/>
</dbReference>
<evidence type="ECO:0000256" key="4">
    <source>
        <dbReference type="PIRSR" id="PIRSR006230-1"/>
    </source>
</evidence>
<dbReference type="Gene3D" id="1.10.1580.10">
    <property type="match status" value="1"/>
</dbReference>
<dbReference type="STRING" id="133381.A0A2T9ZIF4"/>
<comment type="subcellular location">
    <subcellularLocation>
        <location evidence="3">Mitochondrion inner membrane</location>
        <topology evidence="3">Peripheral membrane protein</topology>
    </subcellularLocation>
</comment>
<keyword evidence="2 3" id="KW-0342">GTP-binding</keyword>